<protein>
    <recommendedName>
        <fullName evidence="20">Bifunctional protein GlmU</fullName>
    </recommendedName>
    <domain>
        <recommendedName>
            <fullName evidence="20">UDP-N-acetylglucosamine pyrophosphorylase</fullName>
            <ecNumber evidence="20">2.7.7.23</ecNumber>
        </recommendedName>
        <alternativeName>
            <fullName evidence="20">N-acetylglucosamine-1-phosphate uridyltransferase</fullName>
        </alternativeName>
    </domain>
    <domain>
        <recommendedName>
            <fullName evidence="20">Glucosamine-1-phosphate N-acetyltransferase</fullName>
            <ecNumber evidence="20">2.3.1.157</ecNumber>
        </recommendedName>
    </domain>
</protein>
<feature type="binding site" evidence="20">
    <location>
        <begin position="78"/>
        <end position="79"/>
    </location>
    <ligand>
        <name>UDP-N-acetyl-alpha-D-glucosamine</name>
        <dbReference type="ChEBI" id="CHEBI:57705"/>
    </ligand>
</feature>
<sequence>MTNRYAIILAAGQGTRMKSKLYKVLHPVLGKPMVQHVLEQVQVVGPEDIVTVVGFGSDKVKDHLGEACKFVLQEEQLGTGHAVMQAEELLQDKEGTTIVVCGDTPLITGETFQQLFDHHEKEGSKATILTAKAPNPSGYGRVIRNEKGNVERIVEHKDASSDELLVDEINTGTYCFDNKALFEALKEVSNDNAQGEYYLPDVIEILKNKSEKVSAFLTSNFDETLGVNDRIALAQAEKTMKLRINEQHMRNGVTIIDPENTYIQPEVVIEQDVVIYPGTIINGPSIIKENAIIGPNSEIANCEVGRDTVIKQSVATDSKIGERVNIGPFAHIRPNATIGDEVKIGNFVEIKKTEIGEGSKVSHLSYIGDALVGSNVNVGCGTITVNYDGKNKYLTTIEDDTFIGCNSNLVAPVTIGKGSYVAAGSTITKDVPTDALSVARARQENKEGYASRLKNRLKDK</sequence>
<feature type="binding site" evidence="20">
    <location>
        <position position="440"/>
    </location>
    <ligand>
        <name>acetyl-CoA</name>
        <dbReference type="ChEBI" id="CHEBI:57288"/>
    </ligand>
</feature>
<feature type="binding site" evidence="20">
    <location>
        <position position="73"/>
    </location>
    <ligand>
        <name>UDP-N-acetyl-alpha-D-glucosamine</name>
        <dbReference type="ChEBI" id="CHEBI:57705"/>
    </ligand>
</feature>
<dbReference type="SUPFAM" id="SSF51161">
    <property type="entry name" value="Trimeric LpxA-like enzymes"/>
    <property type="match status" value="1"/>
</dbReference>
<comment type="cofactor">
    <cofactor evidence="20">
        <name>Mg(2+)</name>
        <dbReference type="ChEBI" id="CHEBI:18420"/>
    </cofactor>
    <text evidence="20">Binds 1 Mg(2+) ion per subunit.</text>
</comment>
<feature type="binding site" evidence="20">
    <location>
        <position position="23"/>
    </location>
    <ligand>
        <name>UDP-N-acetyl-alpha-D-glucosamine</name>
        <dbReference type="ChEBI" id="CHEBI:57705"/>
    </ligand>
</feature>
<comment type="function">
    <text evidence="19 20">Catalyzes the last two sequential reactions in the de novo biosynthetic pathway for UDP-N-acetylglucosamine (UDP-GlcNAc). The C-terminal domain catalyzes the transfer of acetyl group from acetyl coenzyme A to glucosamine-1-phosphate (GlcN-1-P) to produce N-acetylglucosamine-1-phosphate (GlcNAc-1-P), which is converted into UDP-GlcNAc by the transfer of uridine 5-monophosphate (from uridine 5-triphosphate), a reaction catalyzed by the N-terminal domain.</text>
</comment>
<dbReference type="Pfam" id="PF00483">
    <property type="entry name" value="NTP_transferase"/>
    <property type="match status" value="1"/>
</dbReference>
<dbReference type="EC" id="2.7.7.23" evidence="20"/>
<dbReference type="InterPro" id="IPR001451">
    <property type="entry name" value="Hexapep"/>
</dbReference>
<evidence type="ECO:0000259" key="21">
    <source>
        <dbReference type="Pfam" id="PF00483"/>
    </source>
</evidence>
<dbReference type="NCBIfam" id="NF010934">
    <property type="entry name" value="PRK14354.1"/>
    <property type="match status" value="1"/>
</dbReference>
<feature type="region of interest" description="Linker" evidence="20">
    <location>
        <begin position="231"/>
        <end position="251"/>
    </location>
</feature>
<feature type="domain" description="Nucleotidyl transferase" evidence="21">
    <location>
        <begin position="6"/>
        <end position="218"/>
    </location>
</feature>
<feature type="binding site" evidence="20">
    <location>
        <position position="228"/>
    </location>
    <ligand>
        <name>UDP-N-acetyl-alpha-D-glucosamine</name>
        <dbReference type="ChEBI" id="CHEBI:57705"/>
    </ligand>
</feature>
<keyword evidence="16 20" id="KW-0961">Cell wall biogenesis/degradation</keyword>
<feature type="binding site" evidence="20">
    <location>
        <begin position="9"/>
        <end position="12"/>
    </location>
    <ligand>
        <name>UDP-N-acetyl-alpha-D-glucosamine</name>
        <dbReference type="ChEBI" id="CHEBI:57705"/>
    </ligand>
</feature>
<comment type="pathway">
    <text evidence="2 20">Nucleotide-sugar biosynthesis; UDP-N-acetyl-alpha-D-glucosamine biosynthesis; N-acetyl-alpha-D-glucosamine 1-phosphate from alpha-D-glucosamine 6-phosphate (route II): step 2/2.</text>
</comment>
<comment type="similarity">
    <text evidence="5 20">In the N-terminal section; belongs to the N-acetylglucosamine-1-phosphate uridyltransferase family.</text>
</comment>
<evidence type="ECO:0000256" key="14">
    <source>
        <dbReference type="ARBA" id="ARBA00023268"/>
    </source>
</evidence>
<name>A0ABU9XEP9_9BACI</name>
<evidence type="ECO:0000256" key="10">
    <source>
        <dbReference type="ARBA" id="ARBA00022737"/>
    </source>
</evidence>
<dbReference type="NCBIfam" id="TIGR01173">
    <property type="entry name" value="glmU"/>
    <property type="match status" value="1"/>
</dbReference>
<evidence type="ECO:0000256" key="13">
    <source>
        <dbReference type="ARBA" id="ARBA00022984"/>
    </source>
</evidence>
<dbReference type="InterPro" id="IPR011004">
    <property type="entry name" value="Trimer_LpxA-like_sf"/>
</dbReference>
<comment type="caution">
    <text evidence="20">Lacks conserved residue(s) required for the propagation of feature annotation.</text>
</comment>
<feature type="binding site" evidence="20">
    <location>
        <position position="228"/>
    </location>
    <ligand>
        <name>Mg(2+)</name>
        <dbReference type="ChEBI" id="CHEBI:18420"/>
    </ligand>
</feature>
<keyword evidence="8 20" id="KW-0548">Nucleotidyltransferase</keyword>
<evidence type="ECO:0000256" key="1">
    <source>
        <dbReference type="ARBA" id="ARBA00004496"/>
    </source>
</evidence>
<evidence type="ECO:0000256" key="8">
    <source>
        <dbReference type="ARBA" id="ARBA00022695"/>
    </source>
</evidence>
<evidence type="ECO:0000256" key="3">
    <source>
        <dbReference type="ARBA" id="ARBA00005208"/>
    </source>
</evidence>
<comment type="catalytic activity">
    <reaction evidence="18 20">
        <text>N-acetyl-alpha-D-glucosamine 1-phosphate + UTP + H(+) = UDP-N-acetyl-alpha-D-glucosamine + diphosphate</text>
        <dbReference type="Rhea" id="RHEA:13509"/>
        <dbReference type="ChEBI" id="CHEBI:15378"/>
        <dbReference type="ChEBI" id="CHEBI:33019"/>
        <dbReference type="ChEBI" id="CHEBI:46398"/>
        <dbReference type="ChEBI" id="CHEBI:57705"/>
        <dbReference type="ChEBI" id="CHEBI:57776"/>
        <dbReference type="EC" id="2.7.7.23"/>
    </reaction>
</comment>
<dbReference type="HAMAP" id="MF_01631">
    <property type="entry name" value="GlmU"/>
    <property type="match status" value="1"/>
</dbReference>
<dbReference type="InterPro" id="IPR038009">
    <property type="entry name" value="GlmU_C_LbH"/>
</dbReference>
<dbReference type="SUPFAM" id="SSF53448">
    <property type="entry name" value="Nucleotide-diphospho-sugar transferases"/>
    <property type="match status" value="1"/>
</dbReference>
<dbReference type="PANTHER" id="PTHR43584">
    <property type="entry name" value="NUCLEOTIDYL TRANSFERASE"/>
    <property type="match status" value="1"/>
</dbReference>
<evidence type="ECO:0000313" key="22">
    <source>
        <dbReference type="EMBL" id="MEN2766724.1"/>
    </source>
</evidence>
<feature type="binding site" evidence="20">
    <location>
        <position position="170"/>
    </location>
    <ligand>
        <name>UDP-N-acetyl-alpha-D-glucosamine</name>
        <dbReference type="ChEBI" id="CHEBI:57705"/>
    </ligand>
</feature>
<keyword evidence="10 20" id="KW-0677">Repeat</keyword>
<evidence type="ECO:0000256" key="16">
    <source>
        <dbReference type="ARBA" id="ARBA00023316"/>
    </source>
</evidence>
<dbReference type="InterPro" id="IPR005835">
    <property type="entry name" value="NTP_transferase_dom"/>
</dbReference>
<comment type="catalytic activity">
    <reaction evidence="17 20">
        <text>alpha-D-glucosamine 1-phosphate + acetyl-CoA = N-acetyl-alpha-D-glucosamine 1-phosphate + CoA + H(+)</text>
        <dbReference type="Rhea" id="RHEA:13725"/>
        <dbReference type="ChEBI" id="CHEBI:15378"/>
        <dbReference type="ChEBI" id="CHEBI:57287"/>
        <dbReference type="ChEBI" id="CHEBI:57288"/>
        <dbReference type="ChEBI" id="CHEBI:57776"/>
        <dbReference type="ChEBI" id="CHEBI:58516"/>
        <dbReference type="EC" id="2.3.1.157"/>
    </reaction>
</comment>
<feature type="binding site" evidence="20">
    <location>
        <position position="155"/>
    </location>
    <ligand>
        <name>UDP-N-acetyl-alpha-D-glucosamine</name>
        <dbReference type="ChEBI" id="CHEBI:57705"/>
    </ligand>
</feature>
<evidence type="ECO:0000256" key="9">
    <source>
        <dbReference type="ARBA" id="ARBA00022723"/>
    </source>
</evidence>
<dbReference type="EMBL" id="JBDIML010000002">
    <property type="protein sequence ID" value="MEN2766724.1"/>
    <property type="molecule type" value="Genomic_DNA"/>
</dbReference>
<feature type="binding site" evidence="20">
    <location>
        <position position="351"/>
    </location>
    <ligand>
        <name>UDP-N-acetyl-alpha-D-glucosamine</name>
        <dbReference type="ChEBI" id="CHEBI:57705"/>
    </ligand>
</feature>
<feature type="binding site" evidence="20">
    <location>
        <position position="333"/>
    </location>
    <ligand>
        <name>UDP-N-acetyl-alpha-D-glucosamine</name>
        <dbReference type="ChEBI" id="CHEBI:57705"/>
    </ligand>
</feature>
<evidence type="ECO:0000256" key="19">
    <source>
        <dbReference type="ARBA" id="ARBA00049628"/>
    </source>
</evidence>
<feature type="binding site" evidence="20">
    <location>
        <position position="377"/>
    </location>
    <ligand>
        <name>UDP-N-acetyl-alpha-D-glucosamine</name>
        <dbReference type="ChEBI" id="CHEBI:57705"/>
    </ligand>
</feature>
<feature type="binding site" evidence="20">
    <location>
        <position position="140"/>
    </location>
    <ligand>
        <name>UDP-N-acetyl-alpha-D-glucosamine</name>
        <dbReference type="ChEBI" id="CHEBI:57705"/>
    </ligand>
</feature>
<feature type="binding site" evidence="20">
    <location>
        <position position="423"/>
    </location>
    <ligand>
        <name>acetyl-CoA</name>
        <dbReference type="ChEBI" id="CHEBI:57288"/>
    </ligand>
</feature>
<evidence type="ECO:0000256" key="4">
    <source>
        <dbReference type="ARBA" id="ARBA00007707"/>
    </source>
</evidence>
<comment type="pathway">
    <text evidence="20">Bacterial outer membrane biogenesis; LPS lipid A biosynthesis.</text>
</comment>
<reference evidence="22 23" key="1">
    <citation type="submission" date="2024-05" db="EMBL/GenBank/DDBJ databases">
        <authorList>
            <person name="Haq I."/>
            <person name="Ullah Z."/>
            <person name="Ahmad R."/>
            <person name="Li M."/>
            <person name="Tong Y."/>
        </authorList>
    </citation>
    <scope>NUCLEOTIDE SEQUENCE [LARGE SCALE GENOMIC DNA]</scope>
    <source>
        <strain evidence="22 23">16A2E</strain>
    </source>
</reference>
<dbReference type="GO" id="GO:0019134">
    <property type="term" value="F:glucosamine-1-phosphate N-acetyltransferase activity"/>
    <property type="evidence" value="ECO:0007669"/>
    <property type="project" value="UniProtKB-EC"/>
</dbReference>
<evidence type="ECO:0000256" key="20">
    <source>
        <dbReference type="HAMAP-Rule" id="MF_01631"/>
    </source>
</evidence>
<keyword evidence="6 20" id="KW-0963">Cytoplasm</keyword>
<evidence type="ECO:0000256" key="7">
    <source>
        <dbReference type="ARBA" id="ARBA00022679"/>
    </source>
</evidence>
<comment type="subcellular location">
    <subcellularLocation>
        <location evidence="1 20">Cytoplasm</location>
    </subcellularLocation>
</comment>
<keyword evidence="7 20" id="KW-0808">Transferase</keyword>
<evidence type="ECO:0000256" key="17">
    <source>
        <dbReference type="ARBA" id="ARBA00048247"/>
    </source>
</evidence>
<dbReference type="GO" id="GO:0003977">
    <property type="term" value="F:UDP-N-acetylglucosamine diphosphorylase activity"/>
    <property type="evidence" value="ECO:0007669"/>
    <property type="project" value="UniProtKB-EC"/>
</dbReference>
<dbReference type="InterPro" id="IPR029044">
    <property type="entry name" value="Nucleotide-diphossugar_trans"/>
</dbReference>
<dbReference type="InterPro" id="IPR050065">
    <property type="entry name" value="GlmU-like"/>
</dbReference>
<dbReference type="PROSITE" id="PS00101">
    <property type="entry name" value="HEXAPEP_TRANSFERASES"/>
    <property type="match status" value="1"/>
</dbReference>
<feature type="region of interest" description="N-acetyltransferase" evidence="20">
    <location>
        <begin position="252"/>
        <end position="460"/>
    </location>
</feature>
<keyword evidence="12 20" id="KW-0133">Cell shape</keyword>
<keyword evidence="14 20" id="KW-0511">Multifunctional enzyme</keyword>
<keyword evidence="23" id="KW-1185">Reference proteome</keyword>
<feature type="active site" description="Proton acceptor" evidence="20">
    <location>
        <position position="363"/>
    </location>
</feature>
<organism evidence="22 23">
    <name type="scientific">Ornithinibacillus xuwenensis</name>
    <dbReference type="NCBI Taxonomy" id="3144668"/>
    <lineage>
        <taxon>Bacteria</taxon>
        <taxon>Bacillati</taxon>
        <taxon>Bacillota</taxon>
        <taxon>Bacilli</taxon>
        <taxon>Bacillales</taxon>
        <taxon>Bacillaceae</taxon>
        <taxon>Ornithinibacillus</taxon>
    </lineage>
</organism>
<keyword evidence="15 20" id="KW-0012">Acyltransferase</keyword>
<evidence type="ECO:0000256" key="12">
    <source>
        <dbReference type="ARBA" id="ARBA00022960"/>
    </source>
</evidence>
<evidence type="ECO:0000256" key="6">
    <source>
        <dbReference type="ARBA" id="ARBA00022490"/>
    </source>
</evidence>
<evidence type="ECO:0000313" key="23">
    <source>
        <dbReference type="Proteomes" id="UP001444625"/>
    </source>
</evidence>
<dbReference type="InterPro" id="IPR005882">
    <property type="entry name" value="Bifunctional_GlmU"/>
</dbReference>
<comment type="subunit">
    <text evidence="20">Homotrimer.</text>
</comment>
<dbReference type="EC" id="2.3.1.157" evidence="20"/>
<dbReference type="Proteomes" id="UP001444625">
    <property type="component" value="Unassembled WGS sequence"/>
</dbReference>
<feature type="binding site" evidence="20">
    <location>
        <begin position="386"/>
        <end position="387"/>
    </location>
    <ligand>
        <name>acetyl-CoA</name>
        <dbReference type="ChEBI" id="CHEBI:57288"/>
    </ligand>
</feature>
<keyword evidence="9 20" id="KW-0479">Metal-binding</keyword>
<dbReference type="RefSeq" id="WP_345824198.1">
    <property type="nucleotide sequence ID" value="NZ_JBDIML010000002.1"/>
</dbReference>
<dbReference type="Gene3D" id="3.90.550.10">
    <property type="entry name" value="Spore Coat Polysaccharide Biosynthesis Protein SpsA, Chain A"/>
    <property type="match status" value="1"/>
</dbReference>
<dbReference type="CDD" id="cd03353">
    <property type="entry name" value="LbH_GlmU_C"/>
    <property type="match status" value="1"/>
</dbReference>
<comment type="pathway">
    <text evidence="3 20">Nucleotide-sugar biosynthesis; UDP-N-acetyl-alpha-D-glucosamine biosynthesis; UDP-N-acetyl-alpha-D-glucosamine from N-acetyl-alpha-D-glucosamine 1-phosphate: step 1/1.</text>
</comment>
<comment type="caution">
    <text evidence="22">The sequence shown here is derived from an EMBL/GenBank/DDBJ whole genome shotgun (WGS) entry which is preliminary data.</text>
</comment>
<feature type="binding site" evidence="20">
    <location>
        <position position="103"/>
    </location>
    <ligand>
        <name>Mg(2+)</name>
        <dbReference type="ChEBI" id="CHEBI:18420"/>
    </ligand>
</feature>
<evidence type="ECO:0000256" key="11">
    <source>
        <dbReference type="ARBA" id="ARBA00022842"/>
    </source>
</evidence>
<dbReference type="PANTHER" id="PTHR43584:SF3">
    <property type="entry name" value="BIFUNCTIONAL PROTEIN GLMU"/>
    <property type="match status" value="1"/>
</dbReference>
<dbReference type="Pfam" id="PF00132">
    <property type="entry name" value="Hexapep"/>
    <property type="match status" value="3"/>
</dbReference>
<dbReference type="InterPro" id="IPR018357">
    <property type="entry name" value="Hexapep_transf_CS"/>
</dbReference>
<evidence type="ECO:0000256" key="5">
    <source>
        <dbReference type="ARBA" id="ARBA00007947"/>
    </source>
</evidence>
<feature type="binding site" evidence="20">
    <location>
        <position position="366"/>
    </location>
    <ligand>
        <name>UDP-N-acetyl-alpha-D-glucosamine</name>
        <dbReference type="ChEBI" id="CHEBI:57705"/>
    </ligand>
</feature>
<comment type="similarity">
    <text evidence="4 20">In the C-terminal section; belongs to the transferase hexapeptide repeat family.</text>
</comment>
<evidence type="ECO:0000256" key="2">
    <source>
        <dbReference type="ARBA" id="ARBA00005166"/>
    </source>
</evidence>
<evidence type="ECO:0000256" key="15">
    <source>
        <dbReference type="ARBA" id="ARBA00023315"/>
    </source>
</evidence>
<accession>A0ABU9XEP9</accession>
<dbReference type="CDD" id="cd02540">
    <property type="entry name" value="GT2_GlmU_N_bac"/>
    <property type="match status" value="1"/>
</dbReference>
<evidence type="ECO:0000256" key="18">
    <source>
        <dbReference type="ARBA" id="ARBA00048493"/>
    </source>
</evidence>
<proteinExistence type="inferred from homology"/>
<keyword evidence="13 20" id="KW-0573">Peptidoglycan synthesis</keyword>
<dbReference type="Gene3D" id="2.160.10.10">
    <property type="entry name" value="Hexapeptide repeat proteins"/>
    <property type="match status" value="1"/>
</dbReference>
<gene>
    <name evidence="20 22" type="primary">glmU</name>
    <name evidence="22" type="ORF">ABC228_05950</name>
</gene>
<feature type="region of interest" description="Pyrophosphorylase" evidence="20">
    <location>
        <begin position="1"/>
        <end position="230"/>
    </location>
</feature>
<keyword evidence="11 20" id="KW-0460">Magnesium</keyword>